<feature type="binding site" evidence="8">
    <location>
        <position position="151"/>
    </location>
    <ligand>
        <name>substrate</name>
    </ligand>
</feature>
<feature type="binding site" evidence="8">
    <location>
        <position position="246"/>
    </location>
    <ligand>
        <name>a divalent metal cation</name>
        <dbReference type="ChEBI" id="CHEBI:60240"/>
        <label>3</label>
    </ligand>
</feature>
<feature type="binding site" evidence="8">
    <location>
        <begin position="219"/>
        <end position="226"/>
    </location>
    <ligand>
        <name>substrate</name>
    </ligand>
</feature>
<keyword evidence="4 8" id="KW-0460">Magnesium</keyword>
<feature type="domain" description="Nudix hydrolase" evidence="9">
    <location>
        <begin position="152"/>
        <end position="276"/>
    </location>
</feature>
<comment type="catalytic activity">
    <reaction evidence="8">
        <text>NAD(+) + H2O = beta-nicotinamide D-ribonucleotide + AMP + 2 H(+)</text>
        <dbReference type="Rhea" id="RHEA:11800"/>
        <dbReference type="ChEBI" id="CHEBI:14649"/>
        <dbReference type="ChEBI" id="CHEBI:15377"/>
        <dbReference type="ChEBI" id="CHEBI:15378"/>
        <dbReference type="ChEBI" id="CHEBI:57540"/>
        <dbReference type="ChEBI" id="CHEBI:456215"/>
        <dbReference type="EC" id="3.6.1.22"/>
    </reaction>
</comment>
<feature type="binding site" evidence="8">
    <location>
        <position position="205"/>
    </location>
    <ligand>
        <name>a divalent metal cation</name>
        <dbReference type="ChEBI" id="CHEBI:60240"/>
        <label>1</label>
    </ligand>
</feature>
<evidence type="ECO:0000256" key="4">
    <source>
        <dbReference type="ARBA" id="ARBA00022842"/>
    </source>
</evidence>
<feature type="binding site" evidence="8">
    <location>
        <position position="185"/>
    </location>
    <ligand>
        <name>a divalent metal cation</name>
        <dbReference type="ChEBI" id="CHEBI:60240"/>
        <label>1</label>
    </ligand>
</feature>
<feature type="binding site" evidence="8">
    <location>
        <position position="205"/>
    </location>
    <ligand>
        <name>a divalent metal cation</name>
        <dbReference type="ChEBI" id="CHEBI:60240"/>
        <label>3</label>
    </ligand>
</feature>
<comment type="caution">
    <text evidence="8">Lacks conserved residue(s) required for the propagation of feature annotation.</text>
</comment>
<evidence type="ECO:0000313" key="10">
    <source>
        <dbReference type="EMBL" id="KIX11722.1"/>
    </source>
</evidence>
<dbReference type="InterPro" id="IPR049734">
    <property type="entry name" value="NudC-like_C"/>
</dbReference>
<dbReference type="InParanoid" id="A0A0D2GA24"/>
<dbReference type="GO" id="GO:0019677">
    <property type="term" value="P:NAD+ catabolic process"/>
    <property type="evidence" value="ECO:0007669"/>
    <property type="project" value="TreeGrafter"/>
</dbReference>
<dbReference type="CDD" id="cd03429">
    <property type="entry name" value="NUDIX_NADH_pyrophosphatase_Nudt13"/>
    <property type="match status" value="1"/>
</dbReference>
<dbReference type="STRING" id="1429043.X474_22785"/>
<reference evidence="10 11" key="1">
    <citation type="submission" date="2013-11" db="EMBL/GenBank/DDBJ databases">
        <title>Metagenomic analysis of a methanogenic consortium involved in long chain n-alkane degradation.</title>
        <authorList>
            <person name="Davidova I.A."/>
            <person name="Callaghan A.V."/>
            <person name="Wawrik B."/>
            <person name="Pruitt S."/>
            <person name="Marks C."/>
            <person name="Duncan K.E."/>
            <person name="Suflita J.M."/>
        </authorList>
    </citation>
    <scope>NUCLEOTIDE SEQUENCE [LARGE SCALE GENOMIC DNA]</scope>
    <source>
        <strain evidence="10 11">SPR</strain>
    </source>
</reference>
<keyword evidence="5 8" id="KW-0520">NAD</keyword>
<feature type="binding site" evidence="8">
    <location>
        <position position="125"/>
    </location>
    <ligand>
        <name>Zn(2+)</name>
        <dbReference type="ChEBI" id="CHEBI:29105"/>
    </ligand>
</feature>
<name>A0A0D2GA24_9BACT</name>
<comment type="similarity">
    <text evidence="1 8">Belongs to the Nudix hydrolase family. NudC subfamily.</text>
</comment>
<evidence type="ECO:0000313" key="11">
    <source>
        <dbReference type="Proteomes" id="UP000032233"/>
    </source>
</evidence>
<comment type="cofactor">
    <cofactor evidence="8">
        <name>Zn(2+)</name>
        <dbReference type="ChEBI" id="CHEBI:29105"/>
    </cofactor>
    <text evidence="8">Binds 1 zinc ion per subunit.</text>
</comment>
<evidence type="ECO:0000256" key="1">
    <source>
        <dbReference type="ARBA" id="ARBA00009595"/>
    </source>
</evidence>
<dbReference type="GO" id="GO:0000210">
    <property type="term" value="F:NAD+ diphosphatase activity"/>
    <property type="evidence" value="ECO:0007669"/>
    <property type="project" value="UniProtKB-UniRule"/>
</dbReference>
<dbReference type="InterPro" id="IPR015797">
    <property type="entry name" value="NUDIX_hydrolase-like_dom_sf"/>
</dbReference>
<feature type="binding site" evidence="8">
    <location>
        <position position="268"/>
    </location>
    <ligand>
        <name>substrate</name>
    </ligand>
</feature>
<dbReference type="GO" id="GO:0035529">
    <property type="term" value="F:NADH pyrophosphatase activity"/>
    <property type="evidence" value="ECO:0007669"/>
    <property type="project" value="TreeGrafter"/>
</dbReference>
<comment type="catalytic activity">
    <reaction evidence="8">
        <text>NADH + H2O = reduced beta-nicotinamide D-ribonucleotide + AMP + 2 H(+)</text>
        <dbReference type="Rhea" id="RHEA:48868"/>
        <dbReference type="ChEBI" id="CHEBI:15377"/>
        <dbReference type="ChEBI" id="CHEBI:15378"/>
        <dbReference type="ChEBI" id="CHEBI:57945"/>
        <dbReference type="ChEBI" id="CHEBI:90832"/>
        <dbReference type="ChEBI" id="CHEBI:456215"/>
        <dbReference type="EC" id="3.6.1.22"/>
    </reaction>
</comment>
<dbReference type="PROSITE" id="PS51462">
    <property type="entry name" value="NUDIX"/>
    <property type="match status" value="1"/>
</dbReference>
<evidence type="ECO:0000256" key="8">
    <source>
        <dbReference type="HAMAP-Rule" id="MF_00297"/>
    </source>
</evidence>
<keyword evidence="2 8" id="KW-0479">Metal-binding</keyword>
<dbReference type="Pfam" id="PF09296">
    <property type="entry name" value="NUDIX-like"/>
    <property type="match status" value="1"/>
</dbReference>
<comment type="cofactor">
    <cofactor evidence="8">
        <name>Mg(2+)</name>
        <dbReference type="ChEBI" id="CHEBI:18420"/>
    </cofactor>
    <cofactor evidence="8">
        <name>Mn(2+)</name>
        <dbReference type="ChEBI" id="CHEBI:29035"/>
    </cofactor>
    <text evidence="8">Divalent metal cations. Mg(2+) or Mn(2+).</text>
</comment>
<proteinExistence type="inferred from homology"/>
<comment type="catalytic activity">
    <reaction evidence="7">
        <text>a 5'-end NAD(+)-phospho-ribonucleoside in mRNA + H2O = a 5'-end phospho-adenosine-phospho-ribonucleoside in mRNA + beta-nicotinamide D-ribonucleotide + 2 H(+)</text>
        <dbReference type="Rhea" id="RHEA:60876"/>
        <dbReference type="Rhea" id="RHEA-COMP:15698"/>
        <dbReference type="Rhea" id="RHEA-COMP:15719"/>
        <dbReference type="ChEBI" id="CHEBI:14649"/>
        <dbReference type="ChEBI" id="CHEBI:15377"/>
        <dbReference type="ChEBI" id="CHEBI:15378"/>
        <dbReference type="ChEBI" id="CHEBI:144029"/>
        <dbReference type="ChEBI" id="CHEBI:144051"/>
    </reaction>
    <physiologicalReaction direction="left-to-right" evidence="7">
        <dbReference type="Rhea" id="RHEA:60877"/>
    </physiologicalReaction>
</comment>
<dbReference type="HAMAP" id="MF_00297">
    <property type="entry name" value="Nudix_NudC"/>
    <property type="match status" value="1"/>
</dbReference>
<dbReference type="PANTHER" id="PTHR42904:SF6">
    <property type="entry name" value="NAD-CAPPED RNA HYDROLASE NUDT12"/>
    <property type="match status" value="1"/>
</dbReference>
<evidence type="ECO:0000256" key="7">
    <source>
        <dbReference type="ARBA" id="ARBA00023679"/>
    </source>
</evidence>
<dbReference type="EC" id="3.6.1.-" evidence="8"/>
<dbReference type="PATRIC" id="fig|1429043.3.peg.4821"/>
<feature type="binding site" evidence="8">
    <location>
        <position position="95"/>
    </location>
    <ligand>
        <name>substrate</name>
    </ligand>
</feature>
<dbReference type="PROSITE" id="PS00893">
    <property type="entry name" value="NUDIX_BOX"/>
    <property type="match status" value="1"/>
</dbReference>
<dbReference type="Proteomes" id="UP000032233">
    <property type="component" value="Unassembled WGS sequence"/>
</dbReference>
<evidence type="ECO:0000259" key="9">
    <source>
        <dbReference type="PROSITE" id="PS51462"/>
    </source>
</evidence>
<dbReference type="GO" id="GO:0006742">
    <property type="term" value="P:NADP+ catabolic process"/>
    <property type="evidence" value="ECO:0007669"/>
    <property type="project" value="TreeGrafter"/>
</dbReference>
<dbReference type="Pfam" id="PF00293">
    <property type="entry name" value="NUDIX"/>
    <property type="match status" value="1"/>
</dbReference>
<feature type="binding site" evidence="8">
    <location>
        <position position="146"/>
    </location>
    <ligand>
        <name>Zn(2+)</name>
        <dbReference type="ChEBI" id="CHEBI:29105"/>
    </ligand>
</feature>
<dbReference type="InterPro" id="IPR050241">
    <property type="entry name" value="NAD-cap_RNA_hydrolase_NudC"/>
</dbReference>
<dbReference type="FunCoup" id="A0A0D2GA24">
    <property type="interactions" value="287"/>
</dbReference>
<evidence type="ECO:0000256" key="2">
    <source>
        <dbReference type="ARBA" id="ARBA00022723"/>
    </source>
</evidence>
<keyword evidence="3 8" id="KW-0378">Hydrolase</keyword>
<feature type="binding site" evidence="8">
    <location>
        <position position="201"/>
    </location>
    <ligand>
        <name>a divalent metal cation</name>
        <dbReference type="ChEBI" id="CHEBI:60240"/>
        <label>2</label>
    </ligand>
</feature>
<feature type="binding site" evidence="8">
    <location>
        <position position="246"/>
    </location>
    <ligand>
        <name>a divalent metal cation</name>
        <dbReference type="ChEBI" id="CHEBI:60240"/>
        <label>1</label>
    </ligand>
</feature>
<dbReference type="Pfam" id="PF09297">
    <property type="entry name" value="Zn_ribbon_NUD"/>
    <property type="match status" value="1"/>
</dbReference>
<feature type="binding site" evidence="8">
    <location>
        <position position="201"/>
    </location>
    <ligand>
        <name>a divalent metal cation</name>
        <dbReference type="ChEBI" id="CHEBI:60240"/>
        <label>3</label>
    </ligand>
</feature>
<feature type="short sequence motif" description="Nudix box" evidence="8">
    <location>
        <begin position="186"/>
        <end position="207"/>
    </location>
</feature>
<dbReference type="GO" id="GO:0008270">
    <property type="term" value="F:zinc ion binding"/>
    <property type="evidence" value="ECO:0007669"/>
    <property type="project" value="UniProtKB-UniRule"/>
</dbReference>
<accession>A0A0D2GA24</accession>
<dbReference type="GO" id="GO:0005829">
    <property type="term" value="C:cytosol"/>
    <property type="evidence" value="ECO:0007669"/>
    <property type="project" value="TreeGrafter"/>
</dbReference>
<comment type="caution">
    <text evidence="10">The sequence shown here is derived from an EMBL/GenBank/DDBJ whole genome shotgun (WGS) entry which is preliminary data.</text>
</comment>
<dbReference type="NCBIfam" id="NF001299">
    <property type="entry name" value="PRK00241.1"/>
    <property type="match status" value="1"/>
</dbReference>
<dbReference type="InterPro" id="IPR020084">
    <property type="entry name" value="NUDIX_hydrolase_CS"/>
</dbReference>
<gene>
    <name evidence="8" type="primary">nudC</name>
    <name evidence="10" type="ORF">X474_22785</name>
</gene>
<dbReference type="GO" id="GO:0030145">
    <property type="term" value="F:manganese ion binding"/>
    <property type="evidence" value="ECO:0007669"/>
    <property type="project" value="UniProtKB-UniRule"/>
</dbReference>
<keyword evidence="11" id="KW-1185">Reference proteome</keyword>
<keyword evidence="6 8" id="KW-0464">Manganese</keyword>
<dbReference type="InterPro" id="IPR000086">
    <property type="entry name" value="NUDIX_hydrolase_dom"/>
</dbReference>
<organism evidence="10 11">
    <name type="scientific">Dethiosulfatarculus sandiegensis</name>
    <dbReference type="NCBI Taxonomy" id="1429043"/>
    <lineage>
        <taxon>Bacteria</taxon>
        <taxon>Pseudomonadati</taxon>
        <taxon>Thermodesulfobacteriota</taxon>
        <taxon>Desulfarculia</taxon>
        <taxon>Desulfarculales</taxon>
        <taxon>Desulfarculaceae</taxon>
        <taxon>Dethiosulfatarculus</taxon>
    </lineage>
</organism>
<dbReference type="OrthoDB" id="9791656at2"/>
<dbReference type="GO" id="GO:0110153">
    <property type="term" value="F:RNA NAD-cap (NMN-forming) hydrolase activity"/>
    <property type="evidence" value="ECO:0007669"/>
    <property type="project" value="RHEA"/>
</dbReference>
<comment type="subunit">
    <text evidence="8">Homodimer.</text>
</comment>
<dbReference type="InterPro" id="IPR015375">
    <property type="entry name" value="NADH_PPase-like_N"/>
</dbReference>
<evidence type="ECO:0000256" key="3">
    <source>
        <dbReference type="ARBA" id="ARBA00022801"/>
    </source>
</evidence>
<feature type="binding site" evidence="8">
    <location>
        <position position="143"/>
    </location>
    <ligand>
        <name>Zn(2+)</name>
        <dbReference type="ChEBI" id="CHEBI:29105"/>
    </ligand>
</feature>
<dbReference type="AlphaFoldDB" id="A0A0D2GA24"/>
<sequence length="284" mass="31303">MLIEIAMTAHFSPGLVPPENLPEAGLWFILKKDKLLIAEGQDAKPILPRLSSPGELNIEPTVCHYMGTFQGTPCFAANAAQDSEPPEGWVFKGLRSLTLSLGVEMTILAGTARQLLDWDLRNRYCGACGTAMKIKTTERAKECPNCGQVRYPRISPAVIMAVTKGDKILLGRSPRFPKTMYSVLAGFVEMGETLEQTVAREIKEEVDLEVTNIRYFGSQPWPFPDSLMIGFTAEYKSGEIKPDPEEIADAGWYGVEELPHIPTAETIARRLIDDFVAKVGNSGK</sequence>
<dbReference type="InterPro" id="IPR022925">
    <property type="entry name" value="RNA_Hydrolase_NudC"/>
</dbReference>
<dbReference type="EMBL" id="AZAC01000045">
    <property type="protein sequence ID" value="KIX11722.1"/>
    <property type="molecule type" value="Genomic_DNA"/>
</dbReference>
<evidence type="ECO:0000256" key="6">
    <source>
        <dbReference type="ARBA" id="ARBA00023211"/>
    </source>
</evidence>
<dbReference type="InterPro" id="IPR015376">
    <property type="entry name" value="Znr_NADH_PPase"/>
</dbReference>
<evidence type="ECO:0000256" key="5">
    <source>
        <dbReference type="ARBA" id="ARBA00023027"/>
    </source>
</evidence>
<dbReference type="Gene3D" id="3.90.79.20">
    <property type="match status" value="1"/>
</dbReference>
<feature type="binding site" evidence="8">
    <location>
        <position position="128"/>
    </location>
    <ligand>
        <name>Zn(2+)</name>
        <dbReference type="ChEBI" id="CHEBI:29105"/>
    </ligand>
</feature>
<dbReference type="SUPFAM" id="SSF55811">
    <property type="entry name" value="Nudix"/>
    <property type="match status" value="2"/>
</dbReference>
<dbReference type="Gene3D" id="3.90.79.10">
    <property type="entry name" value="Nucleoside Triphosphate Pyrophosphohydrolase"/>
    <property type="match status" value="1"/>
</dbReference>
<protein>
    <recommendedName>
        <fullName evidence="8">NAD-capped RNA hydrolase NudC</fullName>
        <shortName evidence="8">DeNADding enzyme NudC</shortName>
        <ecNumber evidence="8">3.6.1.-</ecNumber>
    </recommendedName>
    <alternativeName>
        <fullName evidence="8">NADH pyrophosphatase</fullName>
        <ecNumber evidence="8">3.6.1.22</ecNumber>
    </alternativeName>
</protein>
<feature type="binding site" evidence="8">
    <location>
        <position position="138"/>
    </location>
    <ligand>
        <name>substrate</name>
    </ligand>
</feature>
<comment type="function">
    <text evidence="8">mRNA decapping enzyme that specifically removes the nicotinamide adenine dinucleotide (NAD) cap from a subset of mRNAs by hydrolyzing the diphosphate linkage to produce nicotinamide mononucleotide (NMN) and 5' monophosphate mRNA. The NAD-cap is present at the 5'-end of some mRNAs and stabilizes RNA against 5'-processing. Has preference for mRNAs with a 5'-end purine. Catalyzes the hydrolysis of a broad range of dinucleotide pyrophosphates.</text>
</comment>
<keyword evidence="8" id="KW-0862">Zinc</keyword>
<dbReference type="GO" id="GO:0000287">
    <property type="term" value="F:magnesium ion binding"/>
    <property type="evidence" value="ECO:0007669"/>
    <property type="project" value="UniProtKB-UniRule"/>
</dbReference>
<dbReference type="EC" id="3.6.1.22" evidence="8"/>
<dbReference type="PANTHER" id="PTHR42904">
    <property type="entry name" value="NUDIX HYDROLASE, NUDC SUBFAMILY"/>
    <property type="match status" value="1"/>
</dbReference>